<reference evidence="3 4" key="1">
    <citation type="journal article" date="2012" name="J. Bacteriol.">
        <title>Draft Genome Sequence of the Soil Bacterium Burkholderia terrae Strain BS001, Which Interacts with Fungal Surface Structures.</title>
        <authorList>
            <person name="Nazir R."/>
            <person name="Hansen M.A."/>
            <person name="Sorensen S."/>
            <person name="van Elsas J.D."/>
        </authorList>
    </citation>
    <scope>NUCLEOTIDE SEQUENCE [LARGE SCALE GENOMIC DNA]</scope>
    <source>
        <strain evidence="3 4">BS001</strain>
    </source>
</reference>
<keyword evidence="4" id="KW-1185">Reference proteome</keyword>
<name>A0ABN0FNZ0_9BURK</name>
<organism evidence="3 4">
    <name type="scientific">Paraburkholderia hospita</name>
    <dbReference type="NCBI Taxonomy" id="169430"/>
    <lineage>
        <taxon>Bacteria</taxon>
        <taxon>Pseudomonadati</taxon>
        <taxon>Pseudomonadota</taxon>
        <taxon>Betaproteobacteria</taxon>
        <taxon>Burkholderiales</taxon>
        <taxon>Burkholderiaceae</taxon>
        <taxon>Paraburkholderia</taxon>
    </lineage>
</organism>
<evidence type="ECO:0000313" key="3">
    <source>
        <dbReference type="EMBL" id="EIN00421.1"/>
    </source>
</evidence>
<comment type="caution">
    <text evidence="3">The sequence shown here is derived from an EMBL/GenBank/DDBJ whole genome shotgun (WGS) entry which is preliminary data.</text>
</comment>
<feature type="compositionally biased region" description="Low complexity" evidence="2">
    <location>
        <begin position="339"/>
        <end position="357"/>
    </location>
</feature>
<dbReference type="Proteomes" id="UP000004980">
    <property type="component" value="Unassembled WGS sequence"/>
</dbReference>
<proteinExistence type="predicted"/>
<dbReference type="EMBL" id="AKAU01000079">
    <property type="protein sequence ID" value="EIN00421.1"/>
    <property type="molecule type" value="Genomic_DNA"/>
</dbReference>
<evidence type="ECO:0000256" key="2">
    <source>
        <dbReference type="SAM" id="MobiDB-lite"/>
    </source>
</evidence>
<evidence type="ECO:0000313" key="4">
    <source>
        <dbReference type="Proteomes" id="UP000004980"/>
    </source>
</evidence>
<feature type="region of interest" description="Disordered" evidence="2">
    <location>
        <begin position="333"/>
        <end position="357"/>
    </location>
</feature>
<gene>
    <name evidence="3" type="ORF">WQE_15361</name>
</gene>
<feature type="coiled-coil region" evidence="1">
    <location>
        <begin position="51"/>
        <end position="120"/>
    </location>
</feature>
<protein>
    <submittedName>
        <fullName evidence="3">Uncharacterized protein</fullName>
    </submittedName>
</protein>
<accession>A0ABN0FNZ0</accession>
<evidence type="ECO:0000256" key="1">
    <source>
        <dbReference type="SAM" id="Coils"/>
    </source>
</evidence>
<keyword evidence="1" id="KW-0175">Coiled coil</keyword>
<sequence length="420" mass="46403">MDAHKAAARLANIDSTRDKNEKVSALKSKLDVLKGHLSTAFVTISDRDAELEALKAKLQSVLTEQAAVREQMDILNARVQTLESDVSASVASEQKAIRRNQELEENFSALAGELKHFKMREAVRADDQNFNLTNLLRHLPSEWDKADLEDERLAEAKKLVDEKPNSPEAGLAIKQALMAVLTAWGDEMKAVGKSIEEFKKDLLPHHDSRIEAIKKHKPALAQLTGDDLINWHEAVTERRRVKWAMEKVVSDSKLTYQAIHTAYKSLNLYSKVHVIDSAIFVAYRMRKQTLESLDSVRISDYWSLENTISRTQYAVQDAIKALVAKGTRYEIDDDSSEVSTGTSPGISSIAGSSGGSHSTFRFEIPEPPAMSSFADSDNFGCSLEPSAYDDAVVNSANGLPMIGGMAGVDIHGNPFGTDWM</sequence>